<dbReference type="GeneID" id="70190256"/>
<evidence type="ECO:0000313" key="3">
    <source>
        <dbReference type="Proteomes" id="UP000756346"/>
    </source>
</evidence>
<dbReference type="InterPro" id="IPR027417">
    <property type="entry name" value="P-loop_NTPase"/>
</dbReference>
<dbReference type="OrthoDB" id="20872at2759"/>
<comment type="caution">
    <text evidence="2">The sequence shown here is derived from an EMBL/GenBank/DDBJ whole genome shotgun (WGS) entry which is preliminary data.</text>
</comment>
<reference evidence="2" key="1">
    <citation type="journal article" date="2021" name="Nat. Commun.">
        <title>Genetic determinants of endophytism in the Arabidopsis root mycobiome.</title>
        <authorList>
            <person name="Mesny F."/>
            <person name="Miyauchi S."/>
            <person name="Thiergart T."/>
            <person name="Pickel B."/>
            <person name="Atanasova L."/>
            <person name="Karlsson M."/>
            <person name="Huettel B."/>
            <person name="Barry K.W."/>
            <person name="Haridas S."/>
            <person name="Chen C."/>
            <person name="Bauer D."/>
            <person name="Andreopoulos W."/>
            <person name="Pangilinan J."/>
            <person name="LaButti K."/>
            <person name="Riley R."/>
            <person name="Lipzen A."/>
            <person name="Clum A."/>
            <person name="Drula E."/>
            <person name="Henrissat B."/>
            <person name="Kohler A."/>
            <person name="Grigoriev I.V."/>
            <person name="Martin F.M."/>
            <person name="Hacquard S."/>
        </authorList>
    </citation>
    <scope>NUCLEOTIDE SEQUENCE</scope>
    <source>
        <strain evidence="2">MPI-CAGE-CH-0230</strain>
    </source>
</reference>
<proteinExistence type="predicted"/>
<accession>A0A9P8XSH2</accession>
<dbReference type="GO" id="GO:0016787">
    <property type="term" value="F:hydrolase activity"/>
    <property type="evidence" value="ECO:0007669"/>
    <property type="project" value="UniProtKB-KW"/>
</dbReference>
<dbReference type="EMBL" id="JAGTJQ010000019">
    <property type="protein sequence ID" value="KAH7009249.1"/>
    <property type="molecule type" value="Genomic_DNA"/>
</dbReference>
<dbReference type="PANTHER" id="PTHR46082">
    <property type="entry name" value="ATP/GTP-BINDING PROTEIN-RELATED"/>
    <property type="match status" value="1"/>
</dbReference>
<feature type="region of interest" description="Disordered" evidence="1">
    <location>
        <begin position="322"/>
        <end position="372"/>
    </location>
</feature>
<dbReference type="AlphaFoldDB" id="A0A9P8XSH2"/>
<dbReference type="PANTHER" id="PTHR46082:SF6">
    <property type="entry name" value="AAA+ ATPASE DOMAIN-CONTAINING PROTEIN-RELATED"/>
    <property type="match status" value="1"/>
</dbReference>
<dbReference type="InterPro" id="IPR053137">
    <property type="entry name" value="NLR-like"/>
</dbReference>
<evidence type="ECO:0000313" key="2">
    <source>
        <dbReference type="EMBL" id="KAH7009249.1"/>
    </source>
</evidence>
<dbReference type="SUPFAM" id="SSF48452">
    <property type="entry name" value="TPR-like"/>
    <property type="match status" value="2"/>
</dbReference>
<dbReference type="Pfam" id="PF13374">
    <property type="entry name" value="TPR_10"/>
    <property type="match status" value="1"/>
</dbReference>
<feature type="compositionally biased region" description="Basic and acidic residues" evidence="1">
    <location>
        <begin position="353"/>
        <end position="363"/>
    </location>
</feature>
<dbReference type="RefSeq" id="XP_046003910.1">
    <property type="nucleotide sequence ID" value="XM_046160710.1"/>
</dbReference>
<dbReference type="Proteomes" id="UP000756346">
    <property type="component" value="Unassembled WGS sequence"/>
</dbReference>
<organism evidence="2 3">
    <name type="scientific">Microdochium trichocladiopsis</name>
    <dbReference type="NCBI Taxonomy" id="1682393"/>
    <lineage>
        <taxon>Eukaryota</taxon>
        <taxon>Fungi</taxon>
        <taxon>Dikarya</taxon>
        <taxon>Ascomycota</taxon>
        <taxon>Pezizomycotina</taxon>
        <taxon>Sordariomycetes</taxon>
        <taxon>Xylariomycetidae</taxon>
        <taxon>Xylariales</taxon>
        <taxon>Microdochiaceae</taxon>
        <taxon>Microdochium</taxon>
    </lineage>
</organism>
<protein>
    <submittedName>
        <fullName evidence="2">P-loop containing nucleoside triphosphate hydrolase protein</fullName>
    </submittedName>
</protein>
<feature type="compositionally biased region" description="Acidic residues" evidence="1">
    <location>
        <begin position="337"/>
        <end position="349"/>
    </location>
</feature>
<keyword evidence="2" id="KW-0378">Hydrolase</keyword>
<dbReference type="Gene3D" id="1.25.40.10">
    <property type="entry name" value="Tetratricopeptide repeat domain"/>
    <property type="match status" value="1"/>
</dbReference>
<dbReference type="SUPFAM" id="SSF52540">
    <property type="entry name" value="P-loop containing nucleoside triphosphate hydrolases"/>
    <property type="match status" value="1"/>
</dbReference>
<evidence type="ECO:0000256" key="1">
    <source>
        <dbReference type="SAM" id="MobiDB-lite"/>
    </source>
</evidence>
<gene>
    <name evidence="2" type="ORF">B0I36DRAFT_378627</name>
</gene>
<dbReference type="Gene3D" id="3.40.50.300">
    <property type="entry name" value="P-loop containing nucleotide triphosphate hydrolases"/>
    <property type="match status" value="1"/>
</dbReference>
<dbReference type="Pfam" id="PF13424">
    <property type="entry name" value="TPR_12"/>
    <property type="match status" value="2"/>
</dbReference>
<dbReference type="InterPro" id="IPR011990">
    <property type="entry name" value="TPR-like_helical_dom_sf"/>
</dbReference>
<keyword evidence="3" id="KW-1185">Reference proteome</keyword>
<sequence>MAGPTQIAFGDGNRGFQVGLNTGSITTAFHLPPEQPETPPKPCLTIPFRRDANFVPRKSLLDRIYHACSRPASRIALVGLGGIGKSQLAIEYAYRTSDEAAKTNHPTWVFWIHAETRARVEEGFRYIADTVKIPGRKQTDANVLQLVEQWLRSIENGPWLLILDNADNGSVLFDADPELPDKANATTSNDASRRALWSYLPQSAHGSTIVTTRNKGVAQKLVDDYKSIIEVHPMDEDHALALLERKAGSQPNMENGTASERHKLSLLNRDEGDLRRDREASNSIIVTWQISFESIRSERPSAADLLALMSFFDHQAIPQSLIQPCDRPLSRNGNMSEGDDDRTDEESDTDSGSWHDHDSDDSRASNTSEDSTGQAFEDDLLLLRNYSLISIDETGAIFGMHSLVQLATSRWLSAEKRTAPLIEEFVHRMARGFPSGEYTLFAHVESAIKHRPESGKPLEEWAQILFNGSCQGRYGLAETMAKRSRDARIEALGKDHELTWKSVSVIGEIFHDQGKYRKAEELFMEVIETSKQKLGLDHPDTLASIHNLASTYCNQGRWDQAEELEVEVMETRKQKLGLDHPDTLASMANLAATYWNQGRWDQAEKLELEVMETSKQRLGLNHPDTLTSMADLARTLYAQKRAIEAIDLMDSCHERRGHPHTSSSLKYLKTWRTEQMILPLSALNLSEK</sequence>
<name>A0A9P8XSH2_9PEZI</name>